<protein>
    <recommendedName>
        <fullName evidence="2">DUF1501 domain-containing protein</fullName>
    </recommendedName>
</protein>
<sequence>MIDLFGSRDNGRVHCDGVSRRDFLKVGGMAAGGLSLGQLLEVEAKQKAGRSHKAVINIYLPGGPSHLDFFDLKPEAPKEIRGEFKPIKTNVPGVEICELFPRLARMADQYSIIRSLADSDGAHSSFQCMTGRRQSEKRTAPSGGWPSWGAWVSKLQGSQSGVPANLSLMYPTGNRTWGESGNGGFVGPAHSPMQLIQKDPNAKAQSLVLDGISLNRLNNRNRLLSAIDQFRRSADVTGQMDGLDVYNAQALGILSKSGLMDALDVSKEDPRIAERYGVNDPRYQRDGAPKMIRNFLVARRLVEAGARVVSLNYSRWDWHGGDGMNFPRSRQEMPLLDQGLSALLTDLKERGLNRDVAVVMWGEFGRSLKINKNNSRDHWPRANFAFVAGGGMNHGQIIGSTDKHGNEPADRPVKFQEVFATLYNCLGIDTATATVTDTQGRPHYLVDSGIKPIRELVG</sequence>
<dbReference type="AlphaFoldDB" id="A0A382CL65"/>
<dbReference type="PANTHER" id="PTHR43737">
    <property type="entry name" value="BLL7424 PROTEIN"/>
    <property type="match status" value="1"/>
</dbReference>
<evidence type="ECO:0008006" key="2">
    <source>
        <dbReference type="Google" id="ProtNLM"/>
    </source>
</evidence>
<dbReference type="InterPro" id="IPR019546">
    <property type="entry name" value="TAT_signal_bac_arc"/>
</dbReference>
<dbReference type="Pfam" id="PF07394">
    <property type="entry name" value="DUF1501"/>
    <property type="match status" value="1"/>
</dbReference>
<gene>
    <name evidence="1" type="ORF">METZ01_LOCUS178927</name>
</gene>
<dbReference type="NCBIfam" id="TIGR01409">
    <property type="entry name" value="TAT_signal_seq"/>
    <property type="match status" value="1"/>
</dbReference>
<evidence type="ECO:0000313" key="1">
    <source>
        <dbReference type="EMBL" id="SVB26073.1"/>
    </source>
</evidence>
<reference evidence="1" key="1">
    <citation type="submission" date="2018-05" db="EMBL/GenBank/DDBJ databases">
        <authorList>
            <person name="Lanie J.A."/>
            <person name="Ng W.-L."/>
            <person name="Kazmierczak K.M."/>
            <person name="Andrzejewski T.M."/>
            <person name="Davidsen T.M."/>
            <person name="Wayne K.J."/>
            <person name="Tettelin H."/>
            <person name="Glass J.I."/>
            <person name="Rusch D."/>
            <person name="Podicherti R."/>
            <person name="Tsui H.-C.T."/>
            <person name="Winkler M.E."/>
        </authorList>
    </citation>
    <scope>NUCLEOTIDE SEQUENCE</scope>
</reference>
<proteinExistence type="predicted"/>
<dbReference type="PROSITE" id="PS51318">
    <property type="entry name" value="TAT"/>
    <property type="match status" value="1"/>
</dbReference>
<dbReference type="PANTHER" id="PTHR43737:SF1">
    <property type="entry name" value="DUF1501 DOMAIN-CONTAINING PROTEIN"/>
    <property type="match status" value="1"/>
</dbReference>
<dbReference type="InterPro" id="IPR006311">
    <property type="entry name" value="TAT_signal"/>
</dbReference>
<accession>A0A382CL65</accession>
<name>A0A382CL65_9ZZZZ</name>
<dbReference type="InterPro" id="IPR017850">
    <property type="entry name" value="Alkaline_phosphatase_core_sf"/>
</dbReference>
<dbReference type="SUPFAM" id="SSF53649">
    <property type="entry name" value="Alkaline phosphatase-like"/>
    <property type="match status" value="1"/>
</dbReference>
<dbReference type="InterPro" id="IPR010869">
    <property type="entry name" value="DUF1501"/>
</dbReference>
<organism evidence="1">
    <name type="scientific">marine metagenome</name>
    <dbReference type="NCBI Taxonomy" id="408172"/>
    <lineage>
        <taxon>unclassified sequences</taxon>
        <taxon>metagenomes</taxon>
        <taxon>ecological metagenomes</taxon>
    </lineage>
</organism>
<dbReference type="EMBL" id="UINC01034747">
    <property type="protein sequence ID" value="SVB26073.1"/>
    <property type="molecule type" value="Genomic_DNA"/>
</dbReference>